<dbReference type="NCBIfam" id="TIGR02074">
    <property type="entry name" value="PBP_1a_fam"/>
    <property type="match status" value="1"/>
</dbReference>
<dbReference type="GO" id="GO:0071555">
    <property type="term" value="P:cell wall organization"/>
    <property type="evidence" value="ECO:0007669"/>
    <property type="project" value="UniProtKB-KW"/>
</dbReference>
<keyword evidence="4" id="KW-0121">Carboxypeptidase</keyword>
<dbReference type="SUPFAM" id="SSF53955">
    <property type="entry name" value="Lysozyme-like"/>
    <property type="match status" value="1"/>
</dbReference>
<dbReference type="Pfam" id="PF00912">
    <property type="entry name" value="Transgly"/>
    <property type="match status" value="1"/>
</dbReference>
<dbReference type="InterPro" id="IPR050396">
    <property type="entry name" value="Glycosyltr_51/Transpeptidase"/>
</dbReference>
<dbReference type="AlphaFoldDB" id="A0A1W9HWB9"/>
<keyword evidence="11" id="KW-0511">Multifunctional enzyme</keyword>
<dbReference type="UniPathway" id="UPA00219"/>
<dbReference type="GO" id="GO:0009002">
    <property type="term" value="F:serine-type D-Ala-D-Ala carboxypeptidase activity"/>
    <property type="evidence" value="ECO:0007669"/>
    <property type="project" value="UniProtKB-EC"/>
</dbReference>
<keyword evidence="7" id="KW-0808">Transferase</keyword>
<evidence type="ECO:0000256" key="14">
    <source>
        <dbReference type="ARBA" id="ARBA00049902"/>
    </source>
</evidence>
<dbReference type="InterPro" id="IPR001264">
    <property type="entry name" value="Glyco_trans_51"/>
</dbReference>
<dbReference type="STRING" id="1827387.A4S15_10550"/>
<dbReference type="FunFam" id="1.10.3810.10:FF:000001">
    <property type="entry name" value="Penicillin-binding protein 1A"/>
    <property type="match status" value="1"/>
</dbReference>
<evidence type="ECO:0000256" key="16">
    <source>
        <dbReference type="SAM" id="Phobius"/>
    </source>
</evidence>
<dbReference type="Gene3D" id="1.10.3810.10">
    <property type="entry name" value="Biosynthetic peptidoglycan transglycosylase-like"/>
    <property type="match status" value="1"/>
</dbReference>
<comment type="similarity">
    <text evidence="2">In the C-terminal section; belongs to the transpeptidase family.</text>
</comment>
<evidence type="ECO:0000256" key="7">
    <source>
        <dbReference type="ARBA" id="ARBA00022679"/>
    </source>
</evidence>
<dbReference type="GO" id="GO:0008955">
    <property type="term" value="F:peptidoglycan glycosyltransferase activity"/>
    <property type="evidence" value="ECO:0007669"/>
    <property type="project" value="UniProtKB-EC"/>
</dbReference>
<evidence type="ECO:0000256" key="3">
    <source>
        <dbReference type="ARBA" id="ARBA00007739"/>
    </source>
</evidence>
<comment type="catalytic activity">
    <reaction evidence="13">
        <text>Preferential cleavage: (Ac)2-L-Lys-D-Ala-|-D-Ala. Also transpeptidation of peptidyl-alanyl moieties that are N-acyl substituents of D-alanine.</text>
        <dbReference type="EC" id="3.4.16.4"/>
    </reaction>
</comment>
<keyword evidence="9" id="KW-0133">Cell shape</keyword>
<comment type="pathway">
    <text evidence="1">Cell wall biogenesis; peptidoglycan biosynthesis.</text>
</comment>
<gene>
    <name evidence="19" type="ORF">A4S15_10550</name>
</gene>
<comment type="catalytic activity">
    <reaction evidence="14">
        <text>[GlcNAc-(1-&gt;4)-Mur2Ac(oyl-L-Ala-gamma-D-Glu-L-Lys-D-Ala-D-Ala)](n)-di-trans,octa-cis-undecaprenyl diphosphate + beta-D-GlcNAc-(1-&gt;4)-Mur2Ac(oyl-L-Ala-gamma-D-Glu-L-Lys-D-Ala-D-Ala)-di-trans,octa-cis-undecaprenyl diphosphate = [GlcNAc-(1-&gt;4)-Mur2Ac(oyl-L-Ala-gamma-D-Glu-L-Lys-D-Ala-D-Ala)](n+1)-di-trans,octa-cis-undecaprenyl diphosphate + di-trans,octa-cis-undecaprenyl diphosphate + H(+)</text>
        <dbReference type="Rhea" id="RHEA:23708"/>
        <dbReference type="Rhea" id="RHEA-COMP:9602"/>
        <dbReference type="Rhea" id="RHEA-COMP:9603"/>
        <dbReference type="ChEBI" id="CHEBI:15378"/>
        <dbReference type="ChEBI" id="CHEBI:58405"/>
        <dbReference type="ChEBI" id="CHEBI:60033"/>
        <dbReference type="ChEBI" id="CHEBI:78435"/>
        <dbReference type="EC" id="2.4.99.28"/>
    </reaction>
</comment>
<dbReference type="Pfam" id="PF00905">
    <property type="entry name" value="Transpeptidase"/>
    <property type="match status" value="1"/>
</dbReference>
<dbReference type="EMBL" id="LWDL01000018">
    <property type="protein sequence ID" value="OQW51730.1"/>
    <property type="molecule type" value="Genomic_DNA"/>
</dbReference>
<evidence type="ECO:0000256" key="5">
    <source>
        <dbReference type="ARBA" id="ARBA00022670"/>
    </source>
</evidence>
<evidence type="ECO:0000256" key="10">
    <source>
        <dbReference type="ARBA" id="ARBA00022984"/>
    </source>
</evidence>
<feature type="domain" description="Glycosyl transferase family 51" evidence="18">
    <location>
        <begin position="142"/>
        <end position="304"/>
    </location>
</feature>
<evidence type="ECO:0000256" key="6">
    <source>
        <dbReference type="ARBA" id="ARBA00022676"/>
    </source>
</evidence>
<keyword evidence="10" id="KW-0573">Peptidoglycan synthesis</keyword>
<evidence type="ECO:0000256" key="8">
    <source>
        <dbReference type="ARBA" id="ARBA00022801"/>
    </source>
</evidence>
<dbReference type="Proteomes" id="UP000192872">
    <property type="component" value="Unassembled WGS sequence"/>
</dbReference>
<name>A0A1W9HWB9_9HYPH</name>
<evidence type="ECO:0000256" key="12">
    <source>
        <dbReference type="ARBA" id="ARBA00023316"/>
    </source>
</evidence>
<dbReference type="Gene3D" id="3.40.710.10">
    <property type="entry name" value="DD-peptidase/beta-lactamase superfamily"/>
    <property type="match status" value="1"/>
</dbReference>
<comment type="caution">
    <text evidence="19">The sequence shown here is derived from an EMBL/GenBank/DDBJ whole genome shotgun (WGS) entry which is preliminary data.</text>
</comment>
<feature type="transmembrane region" description="Helical" evidence="16">
    <location>
        <begin position="83"/>
        <end position="107"/>
    </location>
</feature>
<feature type="region of interest" description="Disordered" evidence="15">
    <location>
        <begin position="1"/>
        <end position="73"/>
    </location>
</feature>
<evidence type="ECO:0000256" key="11">
    <source>
        <dbReference type="ARBA" id="ARBA00023268"/>
    </source>
</evidence>
<sequence length="723" mass="77883">MARGKAQNRREPVFRDERDDLRVSPDDRVSQPARGRPAAPAWDTDDGEPPERSASKTKRRNPAARRGAKGSKKKHKRSFFGRLVYWGFVVSLWGGLAVAGVVGWYAAHLPAMSELEVPERPPNISIVGTSGDVLVDRGAMGAAVKLAELPKHLPRAVIAIEDRRFYSHLGIDPLGIARAAVRNLLGRGVSEGGSTLTQQLAKNIFLTSERTFGRKIQEMILALWLEARFSKNEIIEMYLNRVYLGAGAYGVEAASQRYFGKSARAVNLQEAAILAGLLRAPSRYAPSRNPKLAIARAKTVLNSMVEERYISDNDARIAGAGRPSVKPADAAGSSINYAADWVMDLLPTLIGTIDSDIVVETTIDANLQREAEKALRETLDKDGGRYQVSQGAVVSIDVNGAVRALVGGKTYSESPYNRAVVARRQPGSAFKPFVYLTALERGLTPDTAREDAPITIKGWSPENYSRDYRGPVSLRDALALSLNTVAVRLGVEAGPANVVRTAQRLGIASSLQANPSLALGTSDVSVLELTRAYAAFANGGFAVPAYVVKSIRTAKGRVLFDHLGDAGKRVIRPEQIAQMNDMLARAVDIGTARNARVPGWPVAGKTGTSQDFRDAWFVGYSAQMVTGVWLGNDDGTPTKRASGGGLPTAIWSRVMGLAHRGLPAISLPGAGQPLREPDQPAPHSIDEILLGRNERQNPPRSAGRPTAAPCQINADFLRCLFGG</sequence>
<organism evidence="19 20">
    <name type="scientific">Candidatus Raskinella chloraquaticus</name>
    <dbReference type="NCBI Taxonomy" id="1951219"/>
    <lineage>
        <taxon>Bacteria</taxon>
        <taxon>Pseudomonadati</taxon>
        <taxon>Pseudomonadota</taxon>
        <taxon>Alphaproteobacteria</taxon>
        <taxon>Hyphomicrobiales</taxon>
        <taxon>Phreatobacteraceae</taxon>
        <taxon>Candidatus Raskinella</taxon>
    </lineage>
</organism>
<evidence type="ECO:0000256" key="9">
    <source>
        <dbReference type="ARBA" id="ARBA00022960"/>
    </source>
</evidence>
<dbReference type="PANTHER" id="PTHR32282">
    <property type="entry name" value="BINDING PROTEIN TRANSPEPTIDASE, PUTATIVE-RELATED"/>
    <property type="match status" value="1"/>
</dbReference>
<dbReference type="PANTHER" id="PTHR32282:SF33">
    <property type="entry name" value="PEPTIDOGLYCAN GLYCOSYLTRANSFERASE"/>
    <property type="match status" value="1"/>
</dbReference>
<feature type="domain" description="Penicillin-binding protein transpeptidase" evidence="17">
    <location>
        <begin position="392"/>
        <end position="623"/>
    </location>
</feature>
<keyword evidence="5" id="KW-0645">Protease</keyword>
<dbReference type="InterPro" id="IPR001460">
    <property type="entry name" value="PCN-bd_Tpept"/>
</dbReference>
<keyword evidence="16" id="KW-0472">Membrane</keyword>
<evidence type="ECO:0000256" key="4">
    <source>
        <dbReference type="ARBA" id="ARBA00022645"/>
    </source>
</evidence>
<dbReference type="GO" id="GO:0030288">
    <property type="term" value="C:outer membrane-bounded periplasmic space"/>
    <property type="evidence" value="ECO:0007669"/>
    <property type="project" value="TreeGrafter"/>
</dbReference>
<evidence type="ECO:0000313" key="19">
    <source>
        <dbReference type="EMBL" id="OQW51730.1"/>
    </source>
</evidence>
<dbReference type="InterPro" id="IPR012338">
    <property type="entry name" value="Beta-lactam/transpept-like"/>
</dbReference>
<protein>
    <submittedName>
        <fullName evidence="19">Penicillin-binding protein</fullName>
    </submittedName>
</protein>
<evidence type="ECO:0000256" key="15">
    <source>
        <dbReference type="SAM" id="MobiDB-lite"/>
    </source>
</evidence>
<feature type="compositionally biased region" description="Basic and acidic residues" evidence="15">
    <location>
        <begin position="8"/>
        <end position="29"/>
    </location>
</feature>
<keyword evidence="8" id="KW-0378">Hydrolase</keyword>
<feature type="compositionally biased region" description="Basic residues" evidence="15">
    <location>
        <begin position="55"/>
        <end position="73"/>
    </location>
</feature>
<dbReference type="InterPro" id="IPR036950">
    <property type="entry name" value="PBP_transglycosylase"/>
</dbReference>
<dbReference type="InterPro" id="IPR023346">
    <property type="entry name" value="Lysozyme-like_dom_sf"/>
</dbReference>
<dbReference type="GO" id="GO:0006508">
    <property type="term" value="P:proteolysis"/>
    <property type="evidence" value="ECO:0007669"/>
    <property type="project" value="UniProtKB-KW"/>
</dbReference>
<keyword evidence="12" id="KW-0961">Cell wall biogenesis/degradation</keyword>
<accession>A0A1W9HWB9</accession>
<keyword evidence="16" id="KW-1133">Transmembrane helix</keyword>
<dbReference type="SUPFAM" id="SSF56601">
    <property type="entry name" value="beta-lactamase/transpeptidase-like"/>
    <property type="match status" value="1"/>
</dbReference>
<reference evidence="19 20" key="1">
    <citation type="journal article" date="2017" name="Water Res.">
        <title>Comammox in drinking water systems.</title>
        <authorList>
            <person name="Wang Y."/>
            <person name="Ma L."/>
            <person name="Mao Y."/>
            <person name="Jiang X."/>
            <person name="Xia Y."/>
            <person name="Yu K."/>
            <person name="Li B."/>
            <person name="Zhang T."/>
        </authorList>
    </citation>
    <scope>NUCLEOTIDE SEQUENCE [LARGE SCALE GENOMIC DNA]</scope>
    <source>
        <strain evidence="19">SG_bin8</strain>
    </source>
</reference>
<dbReference type="GO" id="GO:0008658">
    <property type="term" value="F:penicillin binding"/>
    <property type="evidence" value="ECO:0007669"/>
    <property type="project" value="InterPro"/>
</dbReference>
<keyword evidence="6" id="KW-0328">Glycosyltransferase</keyword>
<evidence type="ECO:0000256" key="13">
    <source>
        <dbReference type="ARBA" id="ARBA00034000"/>
    </source>
</evidence>
<dbReference type="GO" id="GO:0009252">
    <property type="term" value="P:peptidoglycan biosynthetic process"/>
    <property type="evidence" value="ECO:0007669"/>
    <property type="project" value="UniProtKB-UniPathway"/>
</dbReference>
<evidence type="ECO:0000259" key="18">
    <source>
        <dbReference type="Pfam" id="PF00912"/>
    </source>
</evidence>
<keyword evidence="16" id="KW-0812">Transmembrane</keyword>
<evidence type="ECO:0000256" key="2">
    <source>
        <dbReference type="ARBA" id="ARBA00007090"/>
    </source>
</evidence>
<proteinExistence type="inferred from homology"/>
<evidence type="ECO:0000313" key="20">
    <source>
        <dbReference type="Proteomes" id="UP000192872"/>
    </source>
</evidence>
<evidence type="ECO:0000259" key="17">
    <source>
        <dbReference type="Pfam" id="PF00905"/>
    </source>
</evidence>
<comment type="similarity">
    <text evidence="3">In the N-terminal section; belongs to the glycosyltransferase 51 family.</text>
</comment>
<evidence type="ECO:0000256" key="1">
    <source>
        <dbReference type="ARBA" id="ARBA00004752"/>
    </source>
</evidence>
<dbReference type="GO" id="GO:0008360">
    <property type="term" value="P:regulation of cell shape"/>
    <property type="evidence" value="ECO:0007669"/>
    <property type="project" value="UniProtKB-KW"/>
</dbReference>